<dbReference type="EMBL" id="JARBHB010000012">
    <property type="protein sequence ID" value="KAJ8871873.1"/>
    <property type="molecule type" value="Genomic_DNA"/>
</dbReference>
<feature type="region of interest" description="Disordered" evidence="1">
    <location>
        <begin position="45"/>
        <end position="67"/>
    </location>
</feature>
<feature type="compositionally biased region" description="Polar residues" evidence="1">
    <location>
        <begin position="57"/>
        <end position="67"/>
    </location>
</feature>
<feature type="region of interest" description="Disordered" evidence="1">
    <location>
        <begin position="1"/>
        <end position="25"/>
    </location>
</feature>
<reference evidence="2 3" key="1">
    <citation type="submission" date="2023-02" db="EMBL/GenBank/DDBJ databases">
        <title>LHISI_Scaffold_Assembly.</title>
        <authorList>
            <person name="Stuart O.P."/>
            <person name="Cleave R."/>
            <person name="Magrath M.J.L."/>
            <person name="Mikheyev A.S."/>
        </authorList>
    </citation>
    <scope>NUCLEOTIDE SEQUENCE [LARGE SCALE GENOMIC DNA]</scope>
    <source>
        <strain evidence="2">Daus_M_001</strain>
        <tissue evidence="2">Leg muscle</tissue>
    </source>
</reference>
<comment type="caution">
    <text evidence="2">The sequence shown here is derived from an EMBL/GenBank/DDBJ whole genome shotgun (WGS) entry which is preliminary data.</text>
</comment>
<evidence type="ECO:0000256" key="1">
    <source>
        <dbReference type="SAM" id="MobiDB-lite"/>
    </source>
</evidence>
<feature type="compositionally biased region" description="Basic and acidic residues" evidence="1">
    <location>
        <begin position="792"/>
        <end position="803"/>
    </location>
</feature>
<name>A0ABQ9GIM1_9NEOP</name>
<protein>
    <submittedName>
        <fullName evidence="2">Uncharacterized protein</fullName>
    </submittedName>
</protein>
<feature type="region of interest" description="Disordered" evidence="1">
    <location>
        <begin position="792"/>
        <end position="825"/>
    </location>
</feature>
<proteinExistence type="predicted"/>
<keyword evidence="3" id="KW-1185">Reference proteome</keyword>
<feature type="compositionally biased region" description="Basic and acidic residues" evidence="1">
    <location>
        <begin position="45"/>
        <end position="56"/>
    </location>
</feature>
<accession>A0ABQ9GIM1</accession>
<dbReference type="InterPro" id="IPR036397">
    <property type="entry name" value="RNaseH_sf"/>
</dbReference>
<organism evidence="2 3">
    <name type="scientific">Dryococelus australis</name>
    <dbReference type="NCBI Taxonomy" id="614101"/>
    <lineage>
        <taxon>Eukaryota</taxon>
        <taxon>Metazoa</taxon>
        <taxon>Ecdysozoa</taxon>
        <taxon>Arthropoda</taxon>
        <taxon>Hexapoda</taxon>
        <taxon>Insecta</taxon>
        <taxon>Pterygota</taxon>
        <taxon>Neoptera</taxon>
        <taxon>Polyneoptera</taxon>
        <taxon>Phasmatodea</taxon>
        <taxon>Verophasmatodea</taxon>
        <taxon>Anareolatae</taxon>
        <taxon>Phasmatidae</taxon>
        <taxon>Eurycanthinae</taxon>
        <taxon>Dryococelus</taxon>
    </lineage>
</organism>
<gene>
    <name evidence="2" type="ORF">PR048_028213</name>
</gene>
<sequence length="825" mass="91834">MSISTWKAECATRPGSLTEESPTDEKVAQLYADETSQRVTYKTFRDDGQGHQHPFETRNSGPETPPSNVTTKIVLGCLLQGNTATPGIELGAWRVTVKHANFDAMSRPTCTVGVVQYSTEREKEREREGGMHVPLMHGRWHAGCQRGGSCGTSVSKLQCVYVRTSGWGLKSIHLEWLPFRKFCIHTCAEKSGMSAGFLGDLPFPLPLHPSAAPYSPRFTVIGSQDLDQDNTRPHIARVSLACLHDVKMRPWSASSLDLSPIENVWDHIGWQLRSAATTADLEGQLWQDLSQDNILRLYASMPGLYIASCANSPYLSRLLTRHVHEPKMSEELFKRVERLLTSRGKEPMRMERSEYGAAPECTYHPPTGPEKDFKIRRSLQHGSIRSFLLTCSVVGSQKCVCVCVRARAREAFGREASTCVRTLSLLEPRGEACRFFLVDEGRIQATNRKLRRGQQTRRRAVSLRALSRKRAVATRRSRESSAEECLHDAGRTVEAGSVTPVLVFQCSVNTREEAERSITAVRMRGLSSRGVVTRGPVSRFLLVRCSSVHCYHTRIAIAALRYAIHGKVVPFDALLQGSIKGAQKHAQNFTSKIISKIKKLFLQKTRTRSLNGHAKLWKRAFGLLCVMEYSLFVGLPSVQSAMEPRVFCEIVVCANTQQRHGGNTARLARRSDEALGVRVSVARIAPSLLDLGRRIHPTLKLKRPVSRSEGAVRATLTRTPSASSLLRARRAVFPSQREAVTLSLHLGKIPAHVHAVQKNGTVSIRRNASSLHTCVDTIRHVLEYTFMDQRRNEGVGETEDSRENLPTSGIVRHDSPILKSGNDPV</sequence>
<dbReference type="Proteomes" id="UP001159363">
    <property type="component" value="Chromosome 11"/>
</dbReference>
<dbReference type="Gene3D" id="3.30.420.10">
    <property type="entry name" value="Ribonuclease H-like superfamily/Ribonuclease H"/>
    <property type="match status" value="1"/>
</dbReference>
<evidence type="ECO:0000313" key="3">
    <source>
        <dbReference type="Proteomes" id="UP001159363"/>
    </source>
</evidence>
<evidence type="ECO:0000313" key="2">
    <source>
        <dbReference type="EMBL" id="KAJ8871873.1"/>
    </source>
</evidence>